<evidence type="ECO:0000313" key="2">
    <source>
        <dbReference type="Proteomes" id="UP000177701"/>
    </source>
</evidence>
<reference evidence="1 2" key="1">
    <citation type="journal article" date="2016" name="Nat. Commun.">
        <title>Thousands of microbial genomes shed light on interconnected biogeochemical processes in an aquifer system.</title>
        <authorList>
            <person name="Anantharaman K."/>
            <person name="Brown C.T."/>
            <person name="Hug L.A."/>
            <person name="Sharon I."/>
            <person name="Castelle C.J."/>
            <person name="Probst A.J."/>
            <person name="Thomas B.C."/>
            <person name="Singh A."/>
            <person name="Wilkins M.J."/>
            <person name="Karaoz U."/>
            <person name="Brodie E.L."/>
            <person name="Williams K.H."/>
            <person name="Hubbard S.S."/>
            <person name="Banfield J.F."/>
        </authorList>
    </citation>
    <scope>NUCLEOTIDE SEQUENCE [LARGE SCALE GENOMIC DNA]</scope>
</reference>
<dbReference type="Proteomes" id="UP000177701">
    <property type="component" value="Unassembled WGS sequence"/>
</dbReference>
<evidence type="ECO:0000313" key="1">
    <source>
        <dbReference type="EMBL" id="OGD13912.1"/>
    </source>
</evidence>
<dbReference type="AlphaFoldDB" id="A0A1F5A5T4"/>
<name>A0A1F5A5T4_9BACT</name>
<sequence length="102" mass="12567">MFFIFILLIQKIFRNVNRANAIFQIKIKKYFYHGNFLHFVERDTEALRKFLLVYFANAIGMKYWHEVDDNIVLEERKICKNWRWVDNRGFPQPFVEYKKGNI</sequence>
<gene>
    <name evidence="1" type="ORF">A2V47_03710</name>
</gene>
<proteinExistence type="predicted"/>
<protein>
    <submittedName>
        <fullName evidence="1">Uncharacterized protein</fullName>
    </submittedName>
</protein>
<accession>A0A1F5A5T4</accession>
<comment type="caution">
    <text evidence="1">The sequence shown here is derived from an EMBL/GenBank/DDBJ whole genome shotgun (WGS) entry which is preliminary data.</text>
</comment>
<dbReference type="EMBL" id="MEYH01000097">
    <property type="protein sequence ID" value="OGD13912.1"/>
    <property type="molecule type" value="Genomic_DNA"/>
</dbReference>
<organism evidence="1 2">
    <name type="scientific">Candidatus Sediminicultor quintus</name>
    <dbReference type="NCBI Taxonomy" id="1797291"/>
    <lineage>
        <taxon>Bacteria</taxon>
        <taxon>Pseudomonadati</taxon>
        <taxon>Atribacterota</taxon>
        <taxon>Candidatus Phoenicimicrobiia</taxon>
        <taxon>Candidatus Pheonicimicrobiales</taxon>
        <taxon>Candidatus Phoenicimicrobiaceae</taxon>
        <taxon>Candidatus Sediminicultor</taxon>
    </lineage>
</organism>